<gene>
    <name evidence="2" type="ORF">PG991_007119</name>
</gene>
<protein>
    <submittedName>
        <fullName evidence="2">Uncharacterized protein</fullName>
    </submittedName>
</protein>
<comment type="caution">
    <text evidence="2">The sequence shown here is derived from an EMBL/GenBank/DDBJ whole genome shotgun (WGS) entry which is preliminary data.</text>
</comment>
<reference evidence="2 3" key="1">
    <citation type="submission" date="2023-01" db="EMBL/GenBank/DDBJ databases">
        <title>Analysis of 21 Apiospora genomes using comparative genomics revels a genus with tremendous synthesis potential of carbohydrate active enzymes and secondary metabolites.</title>
        <authorList>
            <person name="Sorensen T."/>
        </authorList>
    </citation>
    <scope>NUCLEOTIDE SEQUENCE [LARGE SCALE GENOMIC DNA]</scope>
    <source>
        <strain evidence="2 3">CBS 20057</strain>
    </source>
</reference>
<proteinExistence type="predicted"/>
<evidence type="ECO:0000256" key="1">
    <source>
        <dbReference type="SAM" id="MobiDB-lite"/>
    </source>
</evidence>
<sequence length="106" mass="11794">MHGHCHYLSCRFYLRLDGGLEPLTGRVRKSTYHITAAGFIELTGTTATTLISPGSQDISSTEEQKKPPYKRQIRVHIAECQRGDAMAPIRPTVSGQEYHAQPLSQV</sequence>
<evidence type="ECO:0000313" key="3">
    <source>
        <dbReference type="Proteomes" id="UP001396898"/>
    </source>
</evidence>
<dbReference type="Proteomes" id="UP001396898">
    <property type="component" value="Unassembled WGS sequence"/>
</dbReference>
<feature type="region of interest" description="Disordered" evidence="1">
    <location>
        <begin position="51"/>
        <end position="70"/>
    </location>
</feature>
<keyword evidence="3" id="KW-1185">Reference proteome</keyword>
<dbReference type="EMBL" id="JAQQWI010000010">
    <property type="protein sequence ID" value="KAK8017929.1"/>
    <property type="molecule type" value="Genomic_DNA"/>
</dbReference>
<evidence type="ECO:0000313" key="2">
    <source>
        <dbReference type="EMBL" id="KAK8017929.1"/>
    </source>
</evidence>
<name>A0ABR1RTP7_9PEZI</name>
<feature type="compositionally biased region" description="Polar residues" evidence="1">
    <location>
        <begin position="51"/>
        <end position="61"/>
    </location>
</feature>
<organism evidence="2 3">
    <name type="scientific">Apiospora marii</name>
    <dbReference type="NCBI Taxonomy" id="335849"/>
    <lineage>
        <taxon>Eukaryota</taxon>
        <taxon>Fungi</taxon>
        <taxon>Dikarya</taxon>
        <taxon>Ascomycota</taxon>
        <taxon>Pezizomycotina</taxon>
        <taxon>Sordariomycetes</taxon>
        <taxon>Xylariomycetidae</taxon>
        <taxon>Amphisphaeriales</taxon>
        <taxon>Apiosporaceae</taxon>
        <taxon>Apiospora</taxon>
    </lineage>
</organism>
<accession>A0ABR1RTP7</accession>